<dbReference type="RefSeq" id="WP_253760346.1">
    <property type="nucleotide sequence ID" value="NZ_BAABKA010000019.1"/>
</dbReference>
<organism evidence="2 3">
    <name type="scientific">Nonomuraea thailandensis</name>
    <dbReference type="NCBI Taxonomy" id="1188745"/>
    <lineage>
        <taxon>Bacteria</taxon>
        <taxon>Bacillati</taxon>
        <taxon>Actinomycetota</taxon>
        <taxon>Actinomycetes</taxon>
        <taxon>Streptosporangiales</taxon>
        <taxon>Streptosporangiaceae</taxon>
        <taxon>Nonomuraea</taxon>
    </lineage>
</organism>
<comment type="caution">
    <text evidence="2">The sequence shown here is derived from an EMBL/GenBank/DDBJ whole genome shotgun (WGS) entry which is preliminary data.</text>
</comment>
<protein>
    <recommendedName>
        <fullName evidence="4">Integral membrane protein</fullName>
    </recommendedName>
</protein>
<keyword evidence="1" id="KW-0812">Transmembrane</keyword>
<reference evidence="2" key="1">
    <citation type="submission" date="2022-06" db="EMBL/GenBank/DDBJ databases">
        <title>Sequencing the genomes of 1000 actinobacteria strains.</title>
        <authorList>
            <person name="Klenk H.-P."/>
        </authorList>
    </citation>
    <scope>NUCLEOTIDE SEQUENCE</scope>
    <source>
        <strain evidence="2">DSM 46694</strain>
    </source>
</reference>
<evidence type="ECO:0000313" key="3">
    <source>
        <dbReference type="Proteomes" id="UP001139648"/>
    </source>
</evidence>
<feature type="transmembrane region" description="Helical" evidence="1">
    <location>
        <begin position="169"/>
        <end position="186"/>
    </location>
</feature>
<gene>
    <name evidence="2" type="ORF">HD597_012904</name>
</gene>
<keyword evidence="1" id="KW-0472">Membrane</keyword>
<keyword evidence="3" id="KW-1185">Reference proteome</keyword>
<dbReference type="Proteomes" id="UP001139648">
    <property type="component" value="Unassembled WGS sequence"/>
</dbReference>
<evidence type="ECO:0000313" key="2">
    <source>
        <dbReference type="EMBL" id="MCP2365800.1"/>
    </source>
</evidence>
<name>A0A9X2KAG5_9ACTN</name>
<feature type="transmembrane region" description="Helical" evidence="1">
    <location>
        <begin position="48"/>
        <end position="65"/>
    </location>
</feature>
<feature type="transmembrane region" description="Helical" evidence="1">
    <location>
        <begin position="71"/>
        <end position="87"/>
    </location>
</feature>
<evidence type="ECO:0008006" key="4">
    <source>
        <dbReference type="Google" id="ProtNLM"/>
    </source>
</evidence>
<accession>A0A9X2KAG5</accession>
<keyword evidence="1" id="KW-1133">Transmembrane helix</keyword>
<evidence type="ECO:0000256" key="1">
    <source>
        <dbReference type="SAM" id="Phobius"/>
    </source>
</evidence>
<proteinExistence type="predicted"/>
<feature type="transmembrane region" description="Helical" evidence="1">
    <location>
        <begin position="142"/>
        <end position="163"/>
    </location>
</feature>
<dbReference type="AlphaFoldDB" id="A0A9X2KAG5"/>
<sequence>MTHTANSAVAATERATELATELTVAVLLSEYETLKAEQRSRIRFRDNLLYAMLTAAAAIAAVTATAQRLELLLVLSLAGLVLGWTHTHNDHMITSIGTYVRERLGPRLHGLVDDATDIPMFEWETEHRSPDRRRASRRRLQLAVNLAAFCLPPLAALVLVWAVGPHSPAVLAVSFAELAVMAMLTAQITRYAELGAGGGR</sequence>
<dbReference type="EMBL" id="JAMZEB010000004">
    <property type="protein sequence ID" value="MCP2365800.1"/>
    <property type="molecule type" value="Genomic_DNA"/>
</dbReference>